<name>A0A316YS41_9BASI</name>
<keyword evidence="3 9" id="KW-0489">Methyltransferase</keyword>
<feature type="region of interest" description="Disordered" evidence="10">
    <location>
        <begin position="1"/>
        <end position="35"/>
    </location>
</feature>
<feature type="region of interest" description="Disordered" evidence="10">
    <location>
        <begin position="523"/>
        <end position="604"/>
    </location>
</feature>
<keyword evidence="2" id="KW-0820">tRNA-binding</keyword>
<feature type="active site" description="Nucleophile" evidence="9">
    <location>
        <position position="332"/>
    </location>
</feature>
<feature type="region of interest" description="Disordered" evidence="10">
    <location>
        <begin position="862"/>
        <end position="897"/>
    </location>
</feature>
<protein>
    <submittedName>
        <fullName evidence="12">S-adenosyl-L-methionine-dependent methyltransferase</fullName>
    </submittedName>
</protein>
<organism evidence="12 13">
    <name type="scientific">Acaromyces ingoldii</name>
    <dbReference type="NCBI Taxonomy" id="215250"/>
    <lineage>
        <taxon>Eukaryota</taxon>
        <taxon>Fungi</taxon>
        <taxon>Dikarya</taxon>
        <taxon>Basidiomycota</taxon>
        <taxon>Ustilaginomycotina</taxon>
        <taxon>Exobasidiomycetes</taxon>
        <taxon>Exobasidiales</taxon>
        <taxon>Cryptobasidiaceae</taxon>
        <taxon>Acaromyces</taxon>
    </lineage>
</organism>
<dbReference type="AlphaFoldDB" id="A0A316YS41"/>
<sequence length="897" mass="99276">MARGGRGGGRGAGRGRGRGRGAGRREPRPRDENWIQSGLDQTNKKFEAYYIDQGIVEPEEWGAFIQTLRDPLPTSFRITSGKSTTSVLLRQMHETYLPFLTGVQYEGETIPAPKVLPWYPEGLGWQIDVRKNVLRKTEQFKKFQHFLVHETEVGNISRQETVSMIPPLFLDVQQHHIVLDMCAAPGSKTAQLIEALHSPLTTSPESFDPCPPGFVVANDSDAKRAHMLVHQSSRLPSPNLCVANCDASNWPSVKVSWKSEAAEAAVEERTMRYDRILADVPCSGDGTLRKNLLIWKEWHPNTASNLHNLQLRILMRGLHSLRPGGRLVYSTCSLNPIENEAVVAAALRECAGSVHIVDQSDVMPDLKRRRGLATWKVCPGKGKHLFEGGRFVDASSSSSKGKKVEVEGAENGEAAAEEEEAAAPEPGSAAYRATLPQVPYVSSWQRLQELDPSLAERTSKTMWPQGDEEELGIRHCMRIVPQDQNTGGFFVTVLEKKASGDAEENEGMAVGMLRALDMLDAEREAQEAQEAESTAKRPLSPDGEAEEDEAPAKKVKQDGETAEVETEAQAEEMGQEDEAEEKPEGEHSENEVPDGPDTNVKPDNHAVDRQKARLGNHDNGVNSGGMPYREDPLVHVSQRNPQVHSIVDFFHFTDKFNPRNLLVRNKDGQPLRSVYLTSNSIRALISGGGPGKGAHPTANPIKMRLINAGTKAFGRQEGGRDPKLQCKWRILSDAILALRPLMAPSNILKAQMSDLAYLATHHYPTLESLPEEDDKPDSFFSLVKKDLRMGSHLVDVMPGTWTSPFDGETKTLDSLVTVPIWRAAASVNLMLDKQEKSALSFRVFGADLSNPTGDRQFAVNKNQQAQMKASAEKRAQREKEQQLVLDEEELQRLENEG</sequence>
<dbReference type="Gene3D" id="3.40.50.150">
    <property type="entry name" value="Vaccinia Virus protein VP39"/>
    <property type="match status" value="1"/>
</dbReference>
<dbReference type="OrthoDB" id="6093671at2759"/>
<evidence type="ECO:0000256" key="2">
    <source>
        <dbReference type="ARBA" id="ARBA00022555"/>
    </source>
</evidence>
<dbReference type="PRINTS" id="PR02011">
    <property type="entry name" value="RCMTNCL1"/>
</dbReference>
<dbReference type="FunCoup" id="A0A316YS41">
    <property type="interactions" value="855"/>
</dbReference>
<keyword evidence="5 9" id="KW-0949">S-adenosyl-L-methionine</keyword>
<dbReference type="Proteomes" id="UP000245768">
    <property type="component" value="Unassembled WGS sequence"/>
</dbReference>
<feature type="compositionally biased region" description="Basic and acidic residues" evidence="10">
    <location>
        <begin position="870"/>
        <end position="881"/>
    </location>
</feature>
<dbReference type="Pfam" id="PF25378">
    <property type="entry name" value="PUA_NSUN2"/>
    <property type="match status" value="1"/>
</dbReference>
<dbReference type="InterPro" id="IPR023270">
    <property type="entry name" value="RCMT_NCL1"/>
</dbReference>
<feature type="binding site" evidence="9">
    <location>
        <position position="279"/>
    </location>
    <ligand>
        <name>S-adenosyl-L-methionine</name>
        <dbReference type="ChEBI" id="CHEBI:59789"/>
    </ligand>
</feature>
<evidence type="ECO:0000256" key="8">
    <source>
        <dbReference type="ARBA" id="ARBA00023242"/>
    </source>
</evidence>
<dbReference type="InterPro" id="IPR057285">
    <property type="entry name" value="Pre-PUA_NSUN2"/>
</dbReference>
<evidence type="ECO:0000256" key="6">
    <source>
        <dbReference type="ARBA" id="ARBA00022694"/>
    </source>
</evidence>
<dbReference type="InterPro" id="IPR001678">
    <property type="entry name" value="MeTrfase_RsmB-F_NOP2_dom"/>
</dbReference>
<dbReference type="GeneID" id="37045387"/>
<dbReference type="RefSeq" id="XP_025379140.1">
    <property type="nucleotide sequence ID" value="XM_025523471.1"/>
</dbReference>
<evidence type="ECO:0000256" key="7">
    <source>
        <dbReference type="ARBA" id="ARBA00022884"/>
    </source>
</evidence>
<feature type="region of interest" description="Disordered" evidence="10">
    <location>
        <begin position="392"/>
        <end position="426"/>
    </location>
</feature>
<evidence type="ECO:0000256" key="1">
    <source>
        <dbReference type="ARBA" id="ARBA00004123"/>
    </source>
</evidence>
<feature type="binding site" evidence="9">
    <location>
        <position position="246"/>
    </location>
    <ligand>
        <name>S-adenosyl-L-methionine</name>
        <dbReference type="ChEBI" id="CHEBI:59789"/>
    </ligand>
</feature>
<dbReference type="PROSITE" id="PS51686">
    <property type="entry name" value="SAM_MT_RSMB_NOP"/>
    <property type="match status" value="1"/>
</dbReference>
<keyword evidence="7 9" id="KW-0694">RNA-binding</keyword>
<dbReference type="FunFam" id="3.40.50.150:FF:000271">
    <property type="entry name" value="NOL1/NOP2/Sun family protein"/>
    <property type="match status" value="1"/>
</dbReference>
<keyword evidence="8" id="KW-0539">Nucleus</keyword>
<keyword evidence="13" id="KW-1185">Reference proteome</keyword>
<feature type="compositionally biased region" description="Basic residues" evidence="10">
    <location>
        <begin position="13"/>
        <end position="22"/>
    </location>
</feature>
<feature type="binding site" evidence="9">
    <location>
        <position position="219"/>
    </location>
    <ligand>
        <name>S-adenosyl-L-methionine</name>
        <dbReference type="ChEBI" id="CHEBI:59789"/>
    </ligand>
</feature>
<reference evidence="12 13" key="1">
    <citation type="journal article" date="2018" name="Mol. Biol. Evol.">
        <title>Broad Genomic Sampling Reveals a Smut Pathogenic Ancestry of the Fungal Clade Ustilaginomycotina.</title>
        <authorList>
            <person name="Kijpornyongpan T."/>
            <person name="Mondo S.J."/>
            <person name="Barry K."/>
            <person name="Sandor L."/>
            <person name="Lee J."/>
            <person name="Lipzen A."/>
            <person name="Pangilinan J."/>
            <person name="LaButti K."/>
            <person name="Hainaut M."/>
            <person name="Henrissat B."/>
            <person name="Grigoriev I.V."/>
            <person name="Spatafora J.W."/>
            <person name="Aime M.C."/>
        </authorList>
    </citation>
    <scope>NUCLEOTIDE SEQUENCE [LARGE SCALE GENOMIC DNA]</scope>
    <source>
        <strain evidence="12 13">MCA 4198</strain>
    </source>
</reference>
<feature type="compositionally biased region" description="Acidic residues" evidence="10">
    <location>
        <begin position="560"/>
        <end position="581"/>
    </location>
</feature>
<feature type="compositionally biased region" description="Basic and acidic residues" evidence="10">
    <location>
        <begin position="23"/>
        <end position="33"/>
    </location>
</feature>
<evidence type="ECO:0000256" key="10">
    <source>
        <dbReference type="SAM" id="MobiDB-lite"/>
    </source>
</evidence>
<dbReference type="GO" id="GO:0000049">
    <property type="term" value="F:tRNA binding"/>
    <property type="evidence" value="ECO:0007669"/>
    <property type="project" value="UniProtKB-KW"/>
</dbReference>
<feature type="compositionally biased region" description="Gly residues" evidence="10">
    <location>
        <begin position="1"/>
        <end position="12"/>
    </location>
</feature>
<keyword evidence="4 9" id="KW-0808">Transferase</keyword>
<dbReference type="GO" id="GO:0005634">
    <property type="term" value="C:nucleus"/>
    <property type="evidence" value="ECO:0007669"/>
    <property type="project" value="UniProtKB-SubCell"/>
</dbReference>
<dbReference type="GO" id="GO:0005737">
    <property type="term" value="C:cytoplasm"/>
    <property type="evidence" value="ECO:0007669"/>
    <property type="project" value="TreeGrafter"/>
</dbReference>
<dbReference type="InterPro" id="IPR057286">
    <property type="entry name" value="PUA_NSUN2"/>
</dbReference>
<gene>
    <name evidence="12" type="ORF">FA10DRAFT_278623</name>
</gene>
<evidence type="ECO:0000256" key="9">
    <source>
        <dbReference type="PROSITE-ProRule" id="PRU01023"/>
    </source>
</evidence>
<dbReference type="EMBL" id="KZ819635">
    <property type="protein sequence ID" value="PWN91942.1"/>
    <property type="molecule type" value="Genomic_DNA"/>
</dbReference>
<dbReference type="Pfam" id="PF25376">
    <property type="entry name" value="Pre-PUA_NSUN2"/>
    <property type="match status" value="1"/>
</dbReference>
<comment type="subcellular location">
    <subcellularLocation>
        <location evidence="1">Nucleus</location>
    </subcellularLocation>
</comment>
<keyword evidence="6" id="KW-0819">tRNA processing</keyword>
<accession>A0A316YS41</accession>
<dbReference type="SUPFAM" id="SSF53335">
    <property type="entry name" value="S-adenosyl-L-methionine-dependent methyltransferases"/>
    <property type="match status" value="1"/>
</dbReference>
<dbReference type="InParanoid" id="A0A316YS41"/>
<dbReference type="PANTHER" id="PTHR22808">
    <property type="entry name" value="NCL1 YEAST -RELATED NOL1/NOP2/FMU SUN DOMAIN-CONTAINING"/>
    <property type="match status" value="1"/>
</dbReference>
<evidence type="ECO:0000256" key="3">
    <source>
        <dbReference type="ARBA" id="ARBA00022603"/>
    </source>
</evidence>
<evidence type="ECO:0000313" key="13">
    <source>
        <dbReference type="Proteomes" id="UP000245768"/>
    </source>
</evidence>
<evidence type="ECO:0000313" key="12">
    <source>
        <dbReference type="EMBL" id="PWN91942.1"/>
    </source>
</evidence>
<dbReference type="GO" id="GO:0016428">
    <property type="term" value="F:tRNA (cytidine-5-)-methyltransferase activity"/>
    <property type="evidence" value="ECO:0007669"/>
    <property type="project" value="InterPro"/>
</dbReference>
<dbReference type="InterPro" id="IPR023267">
    <property type="entry name" value="RCMT"/>
</dbReference>
<dbReference type="Pfam" id="PF01189">
    <property type="entry name" value="Methyltr_RsmB-F"/>
    <property type="match status" value="1"/>
</dbReference>
<evidence type="ECO:0000256" key="4">
    <source>
        <dbReference type="ARBA" id="ARBA00022679"/>
    </source>
</evidence>
<dbReference type="GO" id="GO:0030488">
    <property type="term" value="P:tRNA methylation"/>
    <property type="evidence" value="ECO:0007669"/>
    <property type="project" value="TreeGrafter"/>
</dbReference>
<evidence type="ECO:0000256" key="5">
    <source>
        <dbReference type="ARBA" id="ARBA00022691"/>
    </source>
</evidence>
<dbReference type="InterPro" id="IPR029063">
    <property type="entry name" value="SAM-dependent_MTases_sf"/>
</dbReference>
<feature type="binding site" evidence="9">
    <location>
        <begin position="182"/>
        <end position="188"/>
    </location>
    <ligand>
        <name>S-adenosyl-L-methionine</name>
        <dbReference type="ChEBI" id="CHEBI:59789"/>
    </ligand>
</feature>
<dbReference type="InterPro" id="IPR049560">
    <property type="entry name" value="MeTrfase_RsmB-F_NOP2_cat"/>
</dbReference>
<dbReference type="PRINTS" id="PR02008">
    <property type="entry name" value="RCMTFAMILY"/>
</dbReference>
<feature type="compositionally biased region" description="Acidic residues" evidence="10">
    <location>
        <begin position="407"/>
        <end position="422"/>
    </location>
</feature>
<feature type="domain" description="SAM-dependent MTase RsmB/NOP-type" evidence="11">
    <location>
        <begin position="64"/>
        <end position="497"/>
    </location>
</feature>
<dbReference type="STRING" id="215250.A0A316YS41"/>
<proteinExistence type="inferred from homology"/>
<evidence type="ECO:0000259" key="11">
    <source>
        <dbReference type="PROSITE" id="PS51686"/>
    </source>
</evidence>
<dbReference type="PANTHER" id="PTHR22808:SF1">
    <property type="entry name" value="RNA CYTOSINE-C(5)-METHYLTRANSFERASE NSUN2-RELATED"/>
    <property type="match status" value="1"/>
</dbReference>
<comment type="similarity">
    <text evidence="9">Belongs to the class I-like SAM-binding methyltransferase superfamily. RsmB/NOP family.</text>
</comment>
<feature type="compositionally biased region" description="Basic and acidic residues" evidence="10">
    <location>
        <begin position="550"/>
        <end position="559"/>
    </location>
</feature>